<feature type="compositionally biased region" description="Polar residues" evidence="1">
    <location>
        <begin position="208"/>
        <end position="222"/>
    </location>
</feature>
<dbReference type="CDD" id="cd17117">
    <property type="entry name" value="RA_ANKFN1_like"/>
    <property type="match status" value="1"/>
</dbReference>
<evidence type="ECO:0000313" key="4">
    <source>
        <dbReference type="Proteomes" id="UP000327468"/>
    </source>
</evidence>
<dbReference type="Proteomes" id="UP000327468">
    <property type="component" value="Chromosome 1"/>
</dbReference>
<dbReference type="GO" id="GO:0061172">
    <property type="term" value="P:regulation of establishment of bipolar cell polarity"/>
    <property type="evidence" value="ECO:0007669"/>
    <property type="project" value="TreeGrafter"/>
</dbReference>
<feature type="region of interest" description="Disordered" evidence="1">
    <location>
        <begin position="208"/>
        <end position="250"/>
    </location>
</feature>
<dbReference type="EMBL" id="VFJC01000002">
    <property type="protein sequence ID" value="KAB5587267.1"/>
    <property type="molecule type" value="Genomic_DNA"/>
</dbReference>
<dbReference type="AlphaFoldDB" id="A0A5N5Q7C3"/>
<dbReference type="InterPro" id="IPR039269">
    <property type="entry name" value="ANKFN1"/>
</dbReference>
<dbReference type="InterPro" id="IPR000159">
    <property type="entry name" value="RA_dom"/>
</dbReference>
<evidence type="ECO:0000259" key="2">
    <source>
        <dbReference type="PROSITE" id="PS50200"/>
    </source>
</evidence>
<reference evidence="3 4" key="1">
    <citation type="submission" date="2019-06" db="EMBL/GenBank/DDBJ databases">
        <title>A chromosome-scale genome assembly of the striped catfish, Pangasianodon hypophthalmus.</title>
        <authorList>
            <person name="Wen M."/>
            <person name="Zahm M."/>
            <person name="Roques C."/>
            <person name="Cabau C."/>
            <person name="Klopp C."/>
            <person name="Donnadieu C."/>
            <person name="Jouanno E."/>
            <person name="Avarre J.-C."/>
            <person name="Campet M."/>
            <person name="Ha T.T.T."/>
            <person name="Dugue R."/>
            <person name="Lampietro C."/>
            <person name="Louis A."/>
            <person name="Herpin A."/>
            <person name="Echchiki A."/>
            <person name="Berthelot C."/>
            <person name="Parey E."/>
            <person name="Roest-Crollius H."/>
            <person name="Braasch I."/>
            <person name="Postlethwait J."/>
            <person name="Bobe J."/>
            <person name="Montfort J."/>
            <person name="Bouchez O."/>
            <person name="Begum T."/>
            <person name="Schartl M."/>
            <person name="Guiguen Y."/>
        </authorList>
    </citation>
    <scope>NUCLEOTIDE SEQUENCE [LARGE SCALE GENOMIC DNA]</scope>
    <source>
        <strain evidence="3 4">Indonesia</strain>
        <tissue evidence="3">Blood</tissue>
    </source>
</reference>
<feature type="domain" description="Ras-associating" evidence="2">
    <location>
        <begin position="259"/>
        <end position="373"/>
    </location>
</feature>
<accession>A0A5N5Q7C3</accession>
<dbReference type="PANTHER" id="PTHR21437">
    <property type="entry name" value="WIDE AWAKE"/>
    <property type="match status" value="1"/>
</dbReference>
<evidence type="ECO:0000256" key="1">
    <source>
        <dbReference type="SAM" id="MobiDB-lite"/>
    </source>
</evidence>
<dbReference type="PROSITE" id="PS50200">
    <property type="entry name" value="RA"/>
    <property type="match status" value="1"/>
</dbReference>
<sequence length="386" mass="42944">MSHFLSDSTAASAILDLESLISQQALREAFSESELLTAKQRHQKIQELLQQVDEVWREARWMVEVLQFARYKQQRVGVNLGSIIDFSKENIVEKTPSTSSQPDYLPSPALHLPLHLPLHLIVAANTPVFLTPDSDYSSSPRELDLLPPSHPLPYTHTLAQPDVLCSGGGVRAGTELIDSDFVLPSRQIELLRITEKKTALCVRTSSLEAPPTQSVTTPNASPSKVWAHPGPVRSLSEDSGRKQNSSHCRNATHRSCYSTVRIYPQYHTGLPKETSVKLRVTIHTTAREMVQLVVQEINGLCARLQSAARQCVCPAQVCVCGTEVCVYASEQLDHFALVLLTEGREKWLQDEFCPLTLQNPWTHGRLCVRFKQCSPLALQQGRATAV</sequence>
<dbReference type="GO" id="GO:0005819">
    <property type="term" value="C:spindle"/>
    <property type="evidence" value="ECO:0007669"/>
    <property type="project" value="TreeGrafter"/>
</dbReference>
<comment type="caution">
    <text evidence="3">The sequence shown here is derived from an EMBL/GenBank/DDBJ whole genome shotgun (WGS) entry which is preliminary data.</text>
</comment>
<dbReference type="GO" id="GO:0007165">
    <property type="term" value="P:signal transduction"/>
    <property type="evidence" value="ECO:0007669"/>
    <property type="project" value="InterPro"/>
</dbReference>
<keyword evidence="4" id="KW-1185">Reference proteome</keyword>
<evidence type="ECO:0000313" key="3">
    <source>
        <dbReference type="EMBL" id="KAB5587267.1"/>
    </source>
</evidence>
<dbReference type="GO" id="GO:0000132">
    <property type="term" value="P:establishment of mitotic spindle orientation"/>
    <property type="evidence" value="ECO:0007669"/>
    <property type="project" value="TreeGrafter"/>
</dbReference>
<dbReference type="PANTHER" id="PTHR21437:SF2">
    <property type="entry name" value="ANKYRIN REPEAT AND FIBRONECTIN TYPE-III DOMAIN-CONTAINING PROTEIN 1-LIKE"/>
    <property type="match status" value="1"/>
</dbReference>
<gene>
    <name evidence="3" type="ORF">PHYPO_G00011230</name>
</gene>
<name>A0A5N5Q7C3_PANHP</name>
<organism evidence="3 4">
    <name type="scientific">Pangasianodon hypophthalmus</name>
    <name type="common">Striped catfish</name>
    <name type="synonym">Helicophagus hypophthalmus</name>
    <dbReference type="NCBI Taxonomy" id="310915"/>
    <lineage>
        <taxon>Eukaryota</taxon>
        <taxon>Metazoa</taxon>
        <taxon>Chordata</taxon>
        <taxon>Craniata</taxon>
        <taxon>Vertebrata</taxon>
        <taxon>Euteleostomi</taxon>
        <taxon>Actinopterygii</taxon>
        <taxon>Neopterygii</taxon>
        <taxon>Teleostei</taxon>
        <taxon>Ostariophysi</taxon>
        <taxon>Siluriformes</taxon>
        <taxon>Pangasiidae</taxon>
        <taxon>Pangasianodon</taxon>
    </lineage>
</organism>
<protein>
    <recommendedName>
        <fullName evidence="2">Ras-associating domain-containing protein</fullName>
    </recommendedName>
</protein>
<proteinExistence type="predicted"/>